<feature type="region of interest" description="Disordered" evidence="1">
    <location>
        <begin position="445"/>
        <end position="480"/>
    </location>
</feature>
<sequence>MVISISADYLNGVLPGPKQTPEIKMSAVDATFQKIFSSIQETSRQIDNKVDDKRARDATLTRDKTDRASRKDDKNIEKPVRDTDDARSESDESAQAGDKVVIQEKPEKDKTDDKELTQEEIKEKILKLLKELLAGSKQGKDMGEDLTSLEKAASIIAKKLFALSESDPSAFEKLMEDLSKISLKDKGKNPGQVISQMLKLIQTTDTQSQATQNQDDKNATALLKKALEQVEKTDPAPEDKKAVLRDLSEKGEKRADGQPFDKAIDAGKDSRINAKAANNKDAVSQQAASKQAVTSEAVKSAEGQVKADVKPGSVKITNNTLAQTNPSPGNPGKTASADQPQVAAKFTSREVFERMLVDQIVRKARVNVRANGVSNIVVQIDPPNLGKVSIRISVRDNVVKAYMIAENHEVRSIIENNLDNLKNSMNNQGLKVDQVTVTTAEAYAQDRNETPGNDFGSESNRDNQRHAMGAGEAPDTEGEMTTAQVRALAHDGVLNIVA</sequence>
<proteinExistence type="predicted"/>
<evidence type="ECO:0000256" key="1">
    <source>
        <dbReference type="SAM" id="MobiDB-lite"/>
    </source>
</evidence>
<dbReference type="Pfam" id="PF02120">
    <property type="entry name" value="Flg_hook"/>
    <property type="match status" value="1"/>
</dbReference>
<dbReference type="PANTHER" id="PTHR37533">
    <property type="entry name" value="FLAGELLAR HOOK-LENGTH CONTROL PROTEIN"/>
    <property type="match status" value="1"/>
</dbReference>
<reference evidence="3" key="1">
    <citation type="submission" date="2018-06" db="EMBL/GenBank/DDBJ databases">
        <authorList>
            <person name="Zhirakovskaya E."/>
        </authorList>
    </citation>
    <scope>NUCLEOTIDE SEQUENCE</scope>
</reference>
<dbReference type="InterPro" id="IPR021136">
    <property type="entry name" value="Flagellar_hook_control-like_C"/>
</dbReference>
<feature type="region of interest" description="Disordered" evidence="1">
    <location>
        <begin position="42"/>
        <end position="117"/>
    </location>
</feature>
<name>A0A3B1C614_9ZZZZ</name>
<dbReference type="CDD" id="cd17470">
    <property type="entry name" value="T3SS_Flik_C"/>
    <property type="match status" value="1"/>
</dbReference>
<dbReference type="Gene3D" id="3.30.750.140">
    <property type="match status" value="1"/>
</dbReference>
<dbReference type="InterPro" id="IPR052563">
    <property type="entry name" value="FliK"/>
</dbReference>
<feature type="domain" description="Flagellar hook-length control protein-like C-terminal" evidence="2">
    <location>
        <begin position="370"/>
        <end position="442"/>
    </location>
</feature>
<dbReference type="InterPro" id="IPR038610">
    <property type="entry name" value="FliK-like_C_sf"/>
</dbReference>
<feature type="compositionally biased region" description="Basic and acidic residues" evidence="1">
    <location>
        <begin position="44"/>
        <end position="90"/>
    </location>
</feature>
<feature type="region of interest" description="Disordered" evidence="1">
    <location>
        <begin position="248"/>
        <end position="268"/>
    </location>
</feature>
<feature type="compositionally biased region" description="Basic and acidic residues" evidence="1">
    <location>
        <begin position="101"/>
        <end position="117"/>
    </location>
</feature>
<dbReference type="EMBL" id="UOGB01000142">
    <property type="protein sequence ID" value="VAX19298.1"/>
    <property type="molecule type" value="Genomic_DNA"/>
</dbReference>
<protein>
    <recommendedName>
        <fullName evidence="2">Flagellar hook-length control protein-like C-terminal domain-containing protein</fullName>
    </recommendedName>
</protein>
<gene>
    <name evidence="3" type="ORF">MNBD_NITROSPINAE03-1707</name>
</gene>
<feature type="compositionally biased region" description="Polar residues" evidence="1">
    <location>
        <begin position="315"/>
        <end position="327"/>
    </location>
</feature>
<organism evidence="3">
    <name type="scientific">hydrothermal vent metagenome</name>
    <dbReference type="NCBI Taxonomy" id="652676"/>
    <lineage>
        <taxon>unclassified sequences</taxon>
        <taxon>metagenomes</taxon>
        <taxon>ecological metagenomes</taxon>
    </lineage>
</organism>
<accession>A0A3B1C614</accession>
<dbReference type="PANTHER" id="PTHR37533:SF2">
    <property type="entry name" value="FLAGELLAR HOOK-LENGTH CONTROL PROTEIN"/>
    <property type="match status" value="1"/>
</dbReference>
<dbReference type="AlphaFoldDB" id="A0A3B1C614"/>
<evidence type="ECO:0000313" key="3">
    <source>
        <dbReference type="EMBL" id="VAX19298.1"/>
    </source>
</evidence>
<feature type="region of interest" description="Disordered" evidence="1">
    <location>
        <begin position="299"/>
        <end position="342"/>
    </location>
</feature>
<evidence type="ECO:0000259" key="2">
    <source>
        <dbReference type="Pfam" id="PF02120"/>
    </source>
</evidence>